<dbReference type="Pfam" id="PF02684">
    <property type="entry name" value="LpxB"/>
    <property type="match status" value="1"/>
</dbReference>
<evidence type="ECO:0000256" key="11">
    <source>
        <dbReference type="NCBIfam" id="TIGR00215"/>
    </source>
</evidence>
<proteinExistence type="inferred from homology"/>
<comment type="similarity">
    <text evidence="2">Belongs to the LpxB family.</text>
</comment>
<dbReference type="EMBL" id="JADHSG010000002">
    <property type="protein sequence ID" value="MBL6902934.1"/>
    <property type="molecule type" value="Genomic_DNA"/>
</dbReference>
<comment type="function">
    <text evidence="1">Condensation of UDP-2,3-diacylglucosamine and 2,3-diacylglucosamine-1-phosphate to form lipid A disaccharide, a precursor of lipid A, a phosphorylated glycolipid that anchors the lipopolysaccharide to the outer membrane of the cell.</text>
</comment>
<evidence type="ECO:0000256" key="8">
    <source>
        <dbReference type="ARBA" id="ARBA00022679"/>
    </source>
</evidence>
<evidence type="ECO:0000256" key="7">
    <source>
        <dbReference type="ARBA" id="ARBA00022676"/>
    </source>
</evidence>
<evidence type="ECO:0000256" key="5">
    <source>
        <dbReference type="ARBA" id="ARBA00022516"/>
    </source>
</evidence>
<dbReference type="GO" id="GO:0016020">
    <property type="term" value="C:membrane"/>
    <property type="evidence" value="ECO:0007669"/>
    <property type="project" value="GOC"/>
</dbReference>
<protein>
    <recommendedName>
        <fullName evidence="4 11">Lipid-A-disaccharide synthase</fullName>
        <ecNumber evidence="3 11">2.4.1.182</ecNumber>
    </recommendedName>
</protein>
<keyword evidence="8 12" id="KW-0808">Transferase</keyword>
<comment type="catalytic activity">
    <reaction evidence="10">
        <text>a lipid X + a UDP-2-N,3-O-bis[(3R)-3-hydroxyacyl]-alpha-D-glucosamine = a lipid A disaccharide + UDP + H(+)</text>
        <dbReference type="Rhea" id="RHEA:67828"/>
        <dbReference type="ChEBI" id="CHEBI:15378"/>
        <dbReference type="ChEBI" id="CHEBI:58223"/>
        <dbReference type="ChEBI" id="CHEBI:137748"/>
        <dbReference type="ChEBI" id="CHEBI:176338"/>
        <dbReference type="ChEBI" id="CHEBI:176343"/>
        <dbReference type="EC" id="2.4.1.182"/>
    </reaction>
</comment>
<dbReference type="EC" id="2.4.1.182" evidence="3 11"/>
<keyword evidence="9" id="KW-0443">Lipid metabolism</keyword>
<gene>
    <name evidence="12" type="primary">lpxB</name>
    <name evidence="12" type="ORF">ISR29_01895</name>
</gene>
<name>A0A937JD82_9GAMM</name>
<organism evidence="12 13">
    <name type="scientific">SAR86 cluster bacterium</name>
    <dbReference type="NCBI Taxonomy" id="2030880"/>
    <lineage>
        <taxon>Bacteria</taxon>
        <taxon>Pseudomonadati</taxon>
        <taxon>Pseudomonadota</taxon>
        <taxon>Gammaproteobacteria</taxon>
        <taxon>SAR86 cluster</taxon>
    </lineage>
</organism>
<keyword evidence="7 12" id="KW-0328">Glycosyltransferase</keyword>
<keyword evidence="6" id="KW-0441">Lipid A biosynthesis</keyword>
<dbReference type="InterPro" id="IPR003835">
    <property type="entry name" value="Glyco_trans_19"/>
</dbReference>
<dbReference type="Proteomes" id="UP000705230">
    <property type="component" value="Unassembled WGS sequence"/>
</dbReference>
<evidence type="ECO:0000313" key="13">
    <source>
        <dbReference type="Proteomes" id="UP000705230"/>
    </source>
</evidence>
<evidence type="ECO:0000256" key="3">
    <source>
        <dbReference type="ARBA" id="ARBA00012687"/>
    </source>
</evidence>
<evidence type="ECO:0000256" key="10">
    <source>
        <dbReference type="ARBA" id="ARBA00048975"/>
    </source>
</evidence>
<accession>A0A937JD82</accession>
<dbReference type="GO" id="GO:0008915">
    <property type="term" value="F:lipid-A-disaccharide synthase activity"/>
    <property type="evidence" value="ECO:0007669"/>
    <property type="project" value="UniProtKB-UniRule"/>
</dbReference>
<sequence>MSTKQDIKIGIVIGEHSGDILGSKIIESLKKEFNVSLVGVGGPLTENHGLESIFNFKDLHIMGLIEPILNIRKLLKHRKLIIKTFKKEKIDFFIGVDSPDFNIPIHKACKKEGSIKTIQLVSPSVWGWRQGRLKNIKKYIDLTLCLFRFEHDFYIDQKISSFLLGHPLSEIDIKDSNYVRSKYNLDNNKQYLAILPGSRASEISNMMPTYIAFMEKLYTNKSDFHFLIPAADNLIKEKIESFTKNRDLPITISIGAARDFLSVSKCSIVTSGTATLEAAVLGAPPIICYKTNNFNYFIISRMLKTKLIGLPNLLLSKKIFPELIQSDCTPENIYNSFQSIIYSNKIQDEIVKVKNHLEGKGFDAAAKAIHQTS</sequence>
<dbReference type="AlphaFoldDB" id="A0A937JD82"/>
<dbReference type="GO" id="GO:0005543">
    <property type="term" value="F:phospholipid binding"/>
    <property type="evidence" value="ECO:0007669"/>
    <property type="project" value="TreeGrafter"/>
</dbReference>
<dbReference type="PANTHER" id="PTHR30372:SF4">
    <property type="entry name" value="LIPID-A-DISACCHARIDE SYNTHASE, MITOCHONDRIAL-RELATED"/>
    <property type="match status" value="1"/>
</dbReference>
<dbReference type="NCBIfam" id="TIGR00215">
    <property type="entry name" value="lpxB"/>
    <property type="match status" value="1"/>
</dbReference>
<dbReference type="PANTHER" id="PTHR30372">
    <property type="entry name" value="LIPID-A-DISACCHARIDE SYNTHASE"/>
    <property type="match status" value="1"/>
</dbReference>
<evidence type="ECO:0000256" key="4">
    <source>
        <dbReference type="ARBA" id="ARBA00020902"/>
    </source>
</evidence>
<evidence type="ECO:0000256" key="2">
    <source>
        <dbReference type="ARBA" id="ARBA00007868"/>
    </source>
</evidence>
<dbReference type="SUPFAM" id="SSF53756">
    <property type="entry name" value="UDP-Glycosyltransferase/glycogen phosphorylase"/>
    <property type="match status" value="1"/>
</dbReference>
<comment type="caution">
    <text evidence="12">The sequence shown here is derived from an EMBL/GenBank/DDBJ whole genome shotgun (WGS) entry which is preliminary data.</text>
</comment>
<dbReference type="GO" id="GO:0009245">
    <property type="term" value="P:lipid A biosynthetic process"/>
    <property type="evidence" value="ECO:0007669"/>
    <property type="project" value="UniProtKB-UniRule"/>
</dbReference>
<evidence type="ECO:0000256" key="9">
    <source>
        <dbReference type="ARBA" id="ARBA00023098"/>
    </source>
</evidence>
<keyword evidence="5" id="KW-0444">Lipid biosynthesis</keyword>
<evidence type="ECO:0000313" key="12">
    <source>
        <dbReference type="EMBL" id="MBL6902934.1"/>
    </source>
</evidence>
<evidence type="ECO:0000256" key="6">
    <source>
        <dbReference type="ARBA" id="ARBA00022556"/>
    </source>
</evidence>
<evidence type="ECO:0000256" key="1">
    <source>
        <dbReference type="ARBA" id="ARBA00002056"/>
    </source>
</evidence>
<reference evidence="12" key="1">
    <citation type="submission" date="2020-10" db="EMBL/GenBank/DDBJ databases">
        <title>Microbiome of the Black Sea water column analyzed by genome centric metagenomics.</title>
        <authorList>
            <person name="Cabello-Yeves P.J."/>
            <person name="Callieri C."/>
            <person name="Picazo A."/>
            <person name="Mehrshad M."/>
            <person name="Haro-Moreno J.M."/>
            <person name="Roda-Garcia J."/>
            <person name="Dzembekova N."/>
            <person name="Slabakova V."/>
            <person name="Slabakova N."/>
            <person name="Moncheva S."/>
            <person name="Rodriguez-Valera F."/>
        </authorList>
    </citation>
    <scope>NUCLEOTIDE SEQUENCE</scope>
    <source>
        <strain evidence="12">BS30m-G43</strain>
    </source>
</reference>